<sequence>MERQAPEVAAVAGRPPASREAGKEQWWEGRPRPYFSDTPTNLTVISGQTAFLHCRVHMLGERSVSCSWRRRERDGWAMKGKGRGEREKEREEKMEHIGKINGL</sequence>
<dbReference type="Gene3D" id="2.60.40.10">
    <property type="entry name" value="Immunoglobulins"/>
    <property type="match status" value="1"/>
</dbReference>
<dbReference type="OrthoDB" id="5969816at2759"/>
<dbReference type="Proteomes" id="UP000324222">
    <property type="component" value="Unassembled WGS sequence"/>
</dbReference>
<evidence type="ECO:0000313" key="3">
    <source>
        <dbReference type="EMBL" id="MPC58998.1"/>
    </source>
</evidence>
<dbReference type="PROSITE" id="PS50835">
    <property type="entry name" value="IG_LIKE"/>
    <property type="match status" value="1"/>
</dbReference>
<comment type="caution">
    <text evidence="3">The sequence shown here is derived from an EMBL/GenBank/DDBJ whole genome shotgun (WGS) entry which is preliminary data.</text>
</comment>
<evidence type="ECO:0000259" key="2">
    <source>
        <dbReference type="PROSITE" id="PS50835"/>
    </source>
</evidence>
<proteinExistence type="predicted"/>
<evidence type="ECO:0000256" key="1">
    <source>
        <dbReference type="SAM" id="MobiDB-lite"/>
    </source>
</evidence>
<reference evidence="3 4" key="1">
    <citation type="submission" date="2019-05" db="EMBL/GenBank/DDBJ databases">
        <title>Another draft genome of Portunus trituberculatus and its Hox gene families provides insights of decapod evolution.</title>
        <authorList>
            <person name="Jeong J.-H."/>
            <person name="Song I."/>
            <person name="Kim S."/>
            <person name="Choi T."/>
            <person name="Kim D."/>
            <person name="Ryu S."/>
            <person name="Kim W."/>
        </authorList>
    </citation>
    <scope>NUCLEOTIDE SEQUENCE [LARGE SCALE GENOMIC DNA]</scope>
    <source>
        <tissue evidence="3">Muscle</tissue>
    </source>
</reference>
<dbReference type="EMBL" id="VSRR010016169">
    <property type="protein sequence ID" value="MPC58998.1"/>
    <property type="molecule type" value="Genomic_DNA"/>
</dbReference>
<feature type="region of interest" description="Disordered" evidence="1">
    <location>
        <begin position="77"/>
        <end position="103"/>
    </location>
</feature>
<protein>
    <recommendedName>
        <fullName evidence="2">Ig-like domain-containing protein</fullName>
    </recommendedName>
</protein>
<evidence type="ECO:0000313" key="4">
    <source>
        <dbReference type="Proteomes" id="UP000324222"/>
    </source>
</evidence>
<dbReference type="InterPro" id="IPR007110">
    <property type="entry name" value="Ig-like_dom"/>
</dbReference>
<feature type="region of interest" description="Disordered" evidence="1">
    <location>
        <begin position="1"/>
        <end position="32"/>
    </location>
</feature>
<dbReference type="InterPro" id="IPR036179">
    <property type="entry name" value="Ig-like_dom_sf"/>
</dbReference>
<dbReference type="SUPFAM" id="SSF48726">
    <property type="entry name" value="Immunoglobulin"/>
    <property type="match status" value="1"/>
</dbReference>
<dbReference type="InterPro" id="IPR013783">
    <property type="entry name" value="Ig-like_fold"/>
</dbReference>
<accession>A0A5B7GPP3</accession>
<dbReference type="AlphaFoldDB" id="A0A5B7GPP3"/>
<feature type="compositionally biased region" description="Basic and acidic residues" evidence="1">
    <location>
        <begin position="20"/>
        <end position="31"/>
    </location>
</feature>
<name>A0A5B7GPP3_PORTR</name>
<keyword evidence="4" id="KW-1185">Reference proteome</keyword>
<organism evidence="3 4">
    <name type="scientific">Portunus trituberculatus</name>
    <name type="common">Swimming crab</name>
    <name type="synonym">Neptunus trituberculatus</name>
    <dbReference type="NCBI Taxonomy" id="210409"/>
    <lineage>
        <taxon>Eukaryota</taxon>
        <taxon>Metazoa</taxon>
        <taxon>Ecdysozoa</taxon>
        <taxon>Arthropoda</taxon>
        <taxon>Crustacea</taxon>
        <taxon>Multicrustacea</taxon>
        <taxon>Malacostraca</taxon>
        <taxon>Eumalacostraca</taxon>
        <taxon>Eucarida</taxon>
        <taxon>Decapoda</taxon>
        <taxon>Pleocyemata</taxon>
        <taxon>Brachyura</taxon>
        <taxon>Eubrachyura</taxon>
        <taxon>Portunoidea</taxon>
        <taxon>Portunidae</taxon>
        <taxon>Portuninae</taxon>
        <taxon>Portunus</taxon>
    </lineage>
</organism>
<gene>
    <name evidence="3" type="ORF">E2C01_053013</name>
</gene>
<feature type="domain" description="Ig-like" evidence="2">
    <location>
        <begin position="33"/>
        <end position="70"/>
    </location>
</feature>